<dbReference type="Pfam" id="PF22300">
    <property type="entry name" value="NGO_1070-like"/>
    <property type="match status" value="1"/>
</dbReference>
<name>A0A378VV66_NEIGO</name>
<dbReference type="AlphaFoldDB" id="A0A378VV66"/>
<dbReference type="EMBL" id="UGRI01000001">
    <property type="protein sequence ID" value="SUA20915.1"/>
    <property type="molecule type" value="Genomic_DNA"/>
</dbReference>
<protein>
    <submittedName>
        <fullName evidence="1">Uncharacterized protein</fullName>
    </submittedName>
</protein>
<gene>
    <name evidence="1" type="ORF">NCTC11421_01020</name>
</gene>
<evidence type="ECO:0000313" key="1">
    <source>
        <dbReference type="EMBL" id="SUA20915.1"/>
    </source>
</evidence>
<accession>A0A378VV66</accession>
<dbReference type="InterPro" id="IPR054454">
    <property type="entry name" value="NGO_1070-like"/>
</dbReference>
<reference evidence="1" key="1">
    <citation type="submission" date="2018-06" db="EMBL/GenBank/DDBJ databases">
        <authorList>
            <consortium name="Pathogen Informatics"/>
            <person name="Doyle S."/>
        </authorList>
    </citation>
    <scope>NUCLEOTIDE SEQUENCE [LARGE SCALE GENOMIC DNA]</scope>
    <source>
        <strain evidence="1">NCTC11421</strain>
    </source>
</reference>
<organism evidence="1">
    <name type="scientific">Neisseria gonorrhoeae</name>
    <dbReference type="NCBI Taxonomy" id="485"/>
    <lineage>
        <taxon>Bacteria</taxon>
        <taxon>Pseudomonadati</taxon>
        <taxon>Pseudomonadota</taxon>
        <taxon>Betaproteobacteria</taxon>
        <taxon>Neisseriales</taxon>
        <taxon>Neisseriaceae</taxon>
        <taxon>Neisseria</taxon>
    </lineage>
</organism>
<sequence>MVYRENIRNDKIMKAIHCQIIIIILDILSNEKNIFHNVSLYEIIFSDNGNTLTLSFTDTIEGNYFGYIKCSNILNFKLDTNNFVDYEDKEDSLFPLFIPEIELYKYQFYSEIIIDVGIIIKYLLKQLILSHWENSNCFPSSRSNCILPDGVKIQLLHLCAADSTRY</sequence>
<proteinExistence type="predicted"/>